<evidence type="ECO:0000259" key="1">
    <source>
        <dbReference type="SMART" id="SM00507"/>
    </source>
</evidence>
<dbReference type="STRING" id="1193518.BN13_280019"/>
<dbReference type="GO" id="GO:0003676">
    <property type="term" value="F:nucleic acid binding"/>
    <property type="evidence" value="ECO:0007669"/>
    <property type="project" value="InterPro"/>
</dbReference>
<evidence type="ECO:0000313" key="3">
    <source>
        <dbReference type="Proteomes" id="UP000035720"/>
    </source>
</evidence>
<keyword evidence="3" id="KW-1185">Reference proteome</keyword>
<feature type="domain" description="HNH nuclease" evidence="1">
    <location>
        <begin position="82"/>
        <end position="136"/>
    </location>
</feature>
<comment type="caution">
    <text evidence="2">The sequence shown here is derived from an EMBL/GenBank/DDBJ whole genome shotgun (WGS) entry which is preliminary data.</text>
</comment>
<dbReference type="RefSeq" id="WP_053079741.1">
    <property type="nucleotide sequence ID" value="NZ_HF571038.1"/>
</dbReference>
<protein>
    <recommendedName>
        <fullName evidence="1">HNH nuclease domain-containing protein</fullName>
    </recommendedName>
</protein>
<organism evidence="2 3">
    <name type="scientific">Nostocoides jenkinsii Ben 74</name>
    <dbReference type="NCBI Taxonomy" id="1193518"/>
    <lineage>
        <taxon>Bacteria</taxon>
        <taxon>Bacillati</taxon>
        <taxon>Actinomycetota</taxon>
        <taxon>Actinomycetes</taxon>
        <taxon>Micrococcales</taxon>
        <taxon>Intrasporangiaceae</taxon>
        <taxon>Nostocoides</taxon>
    </lineage>
</organism>
<gene>
    <name evidence="2" type="ORF">BN13_280019</name>
</gene>
<accession>A0A077MDN5</accession>
<dbReference type="OrthoDB" id="5244068at2"/>
<evidence type="ECO:0000313" key="2">
    <source>
        <dbReference type="EMBL" id="CCI53022.1"/>
    </source>
</evidence>
<dbReference type="InterPro" id="IPR002711">
    <property type="entry name" value="HNH"/>
</dbReference>
<dbReference type="AlphaFoldDB" id="A0A077MDN5"/>
<dbReference type="GO" id="GO:0004519">
    <property type="term" value="F:endonuclease activity"/>
    <property type="evidence" value="ECO:0007669"/>
    <property type="project" value="InterPro"/>
</dbReference>
<dbReference type="InterPro" id="IPR003615">
    <property type="entry name" value="HNH_nuc"/>
</dbReference>
<name>A0A077MDN5_9MICO</name>
<dbReference type="Gene3D" id="1.10.30.50">
    <property type="match status" value="1"/>
</dbReference>
<dbReference type="Proteomes" id="UP000035720">
    <property type="component" value="Unassembled WGS sequence"/>
</dbReference>
<sequence>MTTDDAFDVLGSLADTVADLLRDVALDHPRIPGSAWFAGLLDSHPRLLVAAIVTFLVLSRLDRTIRGRRTTKDPIRLFPPELKDAARVQAGGRCEMTGPFGRCRRPGEHADHWIPWSRGGASNAANLVLACAPHNLRKSARMPSRMATRGIARRRRRYAPAAACRRPGCRWSPV</sequence>
<reference evidence="2 3" key="1">
    <citation type="journal article" date="2013" name="ISME J.">
        <title>A metabolic model for members of the genus Tetrasphaera involved in enhanced biological phosphorus removal.</title>
        <authorList>
            <person name="Kristiansen R."/>
            <person name="Nguyen H.T.T."/>
            <person name="Saunders A.M."/>
            <person name="Nielsen J.L."/>
            <person name="Wimmer R."/>
            <person name="Le V.Q."/>
            <person name="McIlroy S.J."/>
            <person name="Petrovski S."/>
            <person name="Seviour R.J."/>
            <person name="Calteau A."/>
            <person name="Nielsen K.L."/>
            <person name="Nielsen P.H."/>
        </authorList>
    </citation>
    <scope>NUCLEOTIDE SEQUENCE [LARGE SCALE GENOMIC DNA]</scope>
    <source>
        <strain evidence="2 3">Ben 74</strain>
    </source>
</reference>
<dbReference type="SMART" id="SM00507">
    <property type="entry name" value="HNHc"/>
    <property type="match status" value="1"/>
</dbReference>
<proteinExistence type="predicted"/>
<dbReference type="Pfam" id="PF01844">
    <property type="entry name" value="HNH"/>
    <property type="match status" value="1"/>
</dbReference>
<dbReference type="CDD" id="cd00085">
    <property type="entry name" value="HNHc"/>
    <property type="match status" value="1"/>
</dbReference>
<dbReference type="EMBL" id="CAJC01000137">
    <property type="protein sequence ID" value="CCI53022.1"/>
    <property type="molecule type" value="Genomic_DNA"/>
</dbReference>
<dbReference type="GO" id="GO:0008270">
    <property type="term" value="F:zinc ion binding"/>
    <property type="evidence" value="ECO:0007669"/>
    <property type="project" value="InterPro"/>
</dbReference>